<sequence length="137" mass="15923">MLDRTKGHPLFYDLLEEMADLHARKNSNYADPKDPLSNLRRCQALGISPLMGILVRLQDKWSRIENLARGVPDEVGESLEDTLMDNAVYSLLAIILIREERNNKHEQNLTEAVNNEIPEEQIKQLLEEIRKRECQSW</sequence>
<evidence type="ECO:0000313" key="1">
    <source>
        <dbReference type="EMBL" id="HGB13616.1"/>
    </source>
</evidence>
<dbReference type="EMBL" id="DTHB01000001">
    <property type="protein sequence ID" value="HGB13616.1"/>
    <property type="molecule type" value="Genomic_DNA"/>
</dbReference>
<accession>A0A7C3WP50</accession>
<gene>
    <name evidence="1" type="ORF">ENV62_00010</name>
</gene>
<protein>
    <submittedName>
        <fullName evidence="1">DUF1599 domain-containing protein</fullName>
    </submittedName>
</protein>
<name>A0A7C3WP50_9BACT</name>
<comment type="caution">
    <text evidence="1">The sequence shown here is derived from an EMBL/GenBank/DDBJ whole genome shotgun (WGS) entry which is preliminary data.</text>
</comment>
<organism evidence="1">
    <name type="scientific">Desulfobacca acetoxidans</name>
    <dbReference type="NCBI Taxonomy" id="60893"/>
    <lineage>
        <taxon>Bacteria</taxon>
        <taxon>Pseudomonadati</taxon>
        <taxon>Thermodesulfobacteriota</taxon>
        <taxon>Desulfobaccia</taxon>
        <taxon>Desulfobaccales</taxon>
        <taxon>Desulfobaccaceae</taxon>
        <taxon>Desulfobacca</taxon>
    </lineage>
</organism>
<dbReference type="AlphaFoldDB" id="A0A7C3WP50"/>
<reference evidence="1" key="1">
    <citation type="journal article" date="2020" name="mSystems">
        <title>Genome- and Community-Level Interaction Insights into Carbon Utilization and Element Cycling Functions of Hydrothermarchaeota in Hydrothermal Sediment.</title>
        <authorList>
            <person name="Zhou Z."/>
            <person name="Liu Y."/>
            <person name="Xu W."/>
            <person name="Pan J."/>
            <person name="Luo Z.H."/>
            <person name="Li M."/>
        </authorList>
    </citation>
    <scope>NUCLEOTIDE SEQUENCE [LARGE SCALE GENOMIC DNA]</scope>
    <source>
        <strain evidence="1">SpSt-776</strain>
    </source>
</reference>
<proteinExistence type="predicted"/>